<name>A0ACC1NJT7_9PEZI</name>
<keyword evidence="2" id="KW-1185">Reference proteome</keyword>
<dbReference type="Proteomes" id="UP001143856">
    <property type="component" value="Unassembled WGS sequence"/>
</dbReference>
<organism evidence="1 2">
    <name type="scientific">Xylaria curta</name>
    <dbReference type="NCBI Taxonomy" id="42375"/>
    <lineage>
        <taxon>Eukaryota</taxon>
        <taxon>Fungi</taxon>
        <taxon>Dikarya</taxon>
        <taxon>Ascomycota</taxon>
        <taxon>Pezizomycotina</taxon>
        <taxon>Sordariomycetes</taxon>
        <taxon>Xylariomycetidae</taxon>
        <taxon>Xylariales</taxon>
        <taxon>Xylariaceae</taxon>
        <taxon>Xylaria</taxon>
    </lineage>
</organism>
<evidence type="ECO:0000313" key="1">
    <source>
        <dbReference type="EMBL" id="KAJ2979318.1"/>
    </source>
</evidence>
<dbReference type="EMBL" id="JAPDGR010001825">
    <property type="protein sequence ID" value="KAJ2979318.1"/>
    <property type="molecule type" value="Genomic_DNA"/>
</dbReference>
<protein>
    <submittedName>
        <fullName evidence="1">Uncharacterized protein</fullName>
    </submittedName>
</protein>
<sequence length="154" mass="16529">MQAALKIVNSQLRVVGLPERAQLPAATLHLQTARLESLATERMSADSKGYVVGSAGTEETAHKNRAAFARWSIVPRRLVKTEGLPDLSVDVLGRKLPFPIACAPVGVQRIFNPEGEMAAATAAAKERVPYIMSTASSTSIEDVTKANGDGVRWF</sequence>
<gene>
    <name evidence="1" type="ORF">NUW58_g7227</name>
</gene>
<accession>A0ACC1NJT7</accession>
<comment type="caution">
    <text evidence="1">The sequence shown here is derived from an EMBL/GenBank/DDBJ whole genome shotgun (WGS) entry which is preliminary data.</text>
</comment>
<proteinExistence type="predicted"/>
<evidence type="ECO:0000313" key="2">
    <source>
        <dbReference type="Proteomes" id="UP001143856"/>
    </source>
</evidence>
<reference evidence="1" key="1">
    <citation type="submission" date="2022-10" db="EMBL/GenBank/DDBJ databases">
        <title>Genome Sequence of Xylaria curta.</title>
        <authorList>
            <person name="Buettner E."/>
        </authorList>
    </citation>
    <scope>NUCLEOTIDE SEQUENCE</scope>
    <source>
        <strain evidence="1">Babe10</strain>
    </source>
</reference>